<feature type="compositionally biased region" description="Polar residues" evidence="1">
    <location>
        <begin position="108"/>
        <end position="123"/>
    </location>
</feature>
<keyword evidence="3" id="KW-1185">Reference proteome</keyword>
<dbReference type="EMBL" id="KQ995411">
    <property type="protein sequence ID" value="KZV46695.1"/>
    <property type="molecule type" value="Genomic_DNA"/>
</dbReference>
<organism evidence="2 3">
    <name type="scientific">Dorcoceras hygrometricum</name>
    <dbReference type="NCBI Taxonomy" id="472368"/>
    <lineage>
        <taxon>Eukaryota</taxon>
        <taxon>Viridiplantae</taxon>
        <taxon>Streptophyta</taxon>
        <taxon>Embryophyta</taxon>
        <taxon>Tracheophyta</taxon>
        <taxon>Spermatophyta</taxon>
        <taxon>Magnoliopsida</taxon>
        <taxon>eudicotyledons</taxon>
        <taxon>Gunneridae</taxon>
        <taxon>Pentapetalae</taxon>
        <taxon>asterids</taxon>
        <taxon>lamiids</taxon>
        <taxon>Lamiales</taxon>
        <taxon>Gesneriaceae</taxon>
        <taxon>Didymocarpoideae</taxon>
        <taxon>Trichosporeae</taxon>
        <taxon>Loxocarpinae</taxon>
        <taxon>Dorcoceras</taxon>
    </lineage>
</organism>
<dbReference type="Proteomes" id="UP000250235">
    <property type="component" value="Unassembled WGS sequence"/>
</dbReference>
<reference evidence="2 3" key="1">
    <citation type="journal article" date="2015" name="Proc. Natl. Acad. Sci. U.S.A.">
        <title>The resurrection genome of Boea hygrometrica: A blueprint for survival of dehydration.</title>
        <authorList>
            <person name="Xiao L."/>
            <person name="Yang G."/>
            <person name="Zhang L."/>
            <person name="Yang X."/>
            <person name="Zhao S."/>
            <person name="Ji Z."/>
            <person name="Zhou Q."/>
            <person name="Hu M."/>
            <person name="Wang Y."/>
            <person name="Chen M."/>
            <person name="Xu Y."/>
            <person name="Jin H."/>
            <person name="Xiao X."/>
            <person name="Hu G."/>
            <person name="Bao F."/>
            <person name="Hu Y."/>
            <person name="Wan P."/>
            <person name="Li L."/>
            <person name="Deng X."/>
            <person name="Kuang T."/>
            <person name="Xiang C."/>
            <person name="Zhu J.K."/>
            <person name="Oliver M.J."/>
            <person name="He Y."/>
        </authorList>
    </citation>
    <scope>NUCLEOTIDE SEQUENCE [LARGE SCALE GENOMIC DNA]</scope>
    <source>
        <strain evidence="3">cv. XS01</strain>
    </source>
</reference>
<evidence type="ECO:0000313" key="3">
    <source>
        <dbReference type="Proteomes" id="UP000250235"/>
    </source>
</evidence>
<feature type="region of interest" description="Disordered" evidence="1">
    <location>
        <begin position="99"/>
        <end position="123"/>
    </location>
</feature>
<name>A0A2Z7CK74_9LAMI</name>
<gene>
    <name evidence="2" type="ORF">F511_36755</name>
</gene>
<accession>A0A2Z7CK74</accession>
<proteinExistence type="predicted"/>
<evidence type="ECO:0000313" key="2">
    <source>
        <dbReference type="EMBL" id="KZV46695.1"/>
    </source>
</evidence>
<evidence type="ECO:0000256" key="1">
    <source>
        <dbReference type="SAM" id="MobiDB-lite"/>
    </source>
</evidence>
<sequence>MSRVAQELVSAVMTSAYLLRREESRKLLLKKLLSITVNESSLFKKLSTANVTVKNDENQQMVRVQQMKKAAGALSIDDVISSDITISRNLLFTSSCRGKSSHKHLKPTTGQPAASISSPAQPVASSMHPVASFAYPVDMESSRKKADMTSAYLLEEAGGSNRDVIISVEEAGGSNRDVIISIIAVEE</sequence>
<dbReference type="AlphaFoldDB" id="A0A2Z7CK74"/>
<protein>
    <submittedName>
        <fullName evidence="2">Uncharacterized protein</fullName>
    </submittedName>
</protein>